<sequence length="455" mass="50161">MRWIAGESTPEGLAQQVLEELFGISFTLLMGPAPDREVELPGVLDVTSRAAAMLVDSKWPTSMLYPTTPVAGVDGSWFLNGVALLDPTSVAVQMYEASDRYHDDVVAVGPADYPHLRQFVRPTRRALLLASVQDCRDGRGESDLYVLDAAHARRLLAPERPVELLQIPSAFVLDDLTFAVVHGLVAADNALGADDRLLDAEEQGLEQHLQKERSVYAREAVPGLSQVGAAWLGSRFCSRHALRWLTKNGAPSAIWSRAQIGEEALPLLLFRQQHQFIAEFQKLAAGGDEPPGMVLCVPEDVVAASPLYERIMFFLALSWLEMRGLATWVCSEPEYAKFDEFVLVPGEQAVVGTWMRAKDHIWSADVAVRKAQIREFDLAVQHARTYSVTRGGSARARLRAAVEYLGLDQIWDTLPQRCAELGAYGTVDMLQSRSRLIALDEVDHALRYVGSLGSA</sequence>
<name>A0AB39R560_9ACTN</name>
<evidence type="ECO:0000313" key="1">
    <source>
        <dbReference type="EMBL" id="XDQ49994.1"/>
    </source>
</evidence>
<protein>
    <submittedName>
        <fullName evidence="1">Uncharacterized protein</fullName>
    </submittedName>
</protein>
<dbReference type="EMBL" id="CP163442">
    <property type="protein sequence ID" value="XDQ49994.1"/>
    <property type="molecule type" value="Genomic_DNA"/>
</dbReference>
<accession>A0AB39R560</accession>
<proteinExistence type="predicted"/>
<dbReference type="AlphaFoldDB" id="A0AB39R560"/>
<dbReference type="RefSeq" id="WP_369228517.1">
    <property type="nucleotide sequence ID" value="NZ_CP163442.1"/>
</dbReference>
<keyword evidence="1" id="KW-0614">Plasmid</keyword>
<reference evidence="1" key="1">
    <citation type="submission" date="2024-07" db="EMBL/GenBank/DDBJ databases">
        <authorList>
            <person name="Yu S.T."/>
        </authorList>
    </citation>
    <scope>NUCLEOTIDE SEQUENCE</scope>
    <source>
        <strain evidence="1">R39</strain>
        <plasmid evidence="1">unnamed1</plasmid>
    </source>
</reference>
<organism evidence="1">
    <name type="scientific">Streptomyces sp. R39</name>
    <dbReference type="NCBI Taxonomy" id="3238631"/>
    <lineage>
        <taxon>Bacteria</taxon>
        <taxon>Bacillati</taxon>
        <taxon>Actinomycetota</taxon>
        <taxon>Actinomycetes</taxon>
        <taxon>Kitasatosporales</taxon>
        <taxon>Streptomycetaceae</taxon>
        <taxon>Streptomyces</taxon>
    </lineage>
</organism>
<geneLocation type="plasmid" evidence="1">
    <name>unnamed1</name>
</geneLocation>
<gene>
    <name evidence="1" type="ORF">AB5J52_48620</name>
</gene>